<evidence type="ECO:0000313" key="4">
    <source>
        <dbReference type="Proteomes" id="UP000007148"/>
    </source>
</evidence>
<dbReference type="InterPro" id="IPR013087">
    <property type="entry name" value="Znf_C2H2_type"/>
</dbReference>
<comment type="caution">
    <text evidence="3">The sequence shown here is derived from an EMBL/GenBank/DDBJ whole genome shotgun (WGS) entry which is preliminary data.</text>
</comment>
<dbReference type="EMBL" id="CAFZ01000128">
    <property type="protein sequence ID" value="CCA71630.1"/>
    <property type="molecule type" value="Genomic_DNA"/>
</dbReference>
<dbReference type="InParanoid" id="G4TJY7"/>
<dbReference type="SUPFAM" id="SSF57667">
    <property type="entry name" value="beta-beta-alpha zinc fingers"/>
    <property type="match status" value="1"/>
</dbReference>
<evidence type="ECO:0000313" key="3">
    <source>
        <dbReference type="EMBL" id="CCA71630.1"/>
    </source>
</evidence>
<dbReference type="Proteomes" id="UP000007148">
    <property type="component" value="Unassembled WGS sequence"/>
</dbReference>
<dbReference type="SMART" id="SM00355">
    <property type="entry name" value="ZnF_C2H2"/>
    <property type="match status" value="2"/>
</dbReference>
<feature type="domain" description="C2H2-type" evidence="2">
    <location>
        <begin position="265"/>
        <end position="293"/>
    </location>
</feature>
<dbReference type="GO" id="GO:0008270">
    <property type="term" value="F:zinc ion binding"/>
    <property type="evidence" value="ECO:0007669"/>
    <property type="project" value="UniProtKB-KW"/>
</dbReference>
<dbReference type="InterPro" id="IPR036236">
    <property type="entry name" value="Znf_C2H2_sf"/>
</dbReference>
<keyword evidence="1" id="KW-0479">Metal-binding</keyword>
<keyword evidence="4" id="KW-1185">Reference proteome</keyword>
<accession>G4TJY7</accession>
<sequence length="373" mass="41244">MDEHGLHNLVASYLAYLNEAAQYGYPAQGTLSSQHSASIFNADSPDLFLFENDPILGAAFPACNSSHSTAPIGGVEHFSGPLGEGQVQLAFPNQPLTRALYSLGLYLPAPLALFQEHLRTTGPSTDSIMHLVSSPLGMPSPGSSNNGAPSPVSTVHEPTAIEQLNQLRAANLLREQREIYDDITCIVPAIKQNFLDILEGLLHNEPTNHQLSGLFFVTELPKTEQGHGRRVSPMDYRCLLCTDFCDTRKDKAIKHAQHHLRLKPLPCGKCPQTFRRNWDLIRHQRIVHSMFHPKGKGGPRQKQDRFTPTIQMSHFDLYDLPNLSTRLPPFPRPTALAAPPMVGNTDASQGSEVGLREHLSSPPITVWFSMFKV</sequence>
<dbReference type="OrthoDB" id="8117402at2759"/>
<evidence type="ECO:0000256" key="1">
    <source>
        <dbReference type="PROSITE-ProRule" id="PRU00042"/>
    </source>
</evidence>
<dbReference type="Gene3D" id="3.30.160.60">
    <property type="entry name" value="Classic Zinc Finger"/>
    <property type="match status" value="1"/>
</dbReference>
<dbReference type="PROSITE" id="PS50157">
    <property type="entry name" value="ZINC_FINGER_C2H2_2"/>
    <property type="match status" value="1"/>
</dbReference>
<name>G4TJY7_SERID</name>
<protein>
    <recommendedName>
        <fullName evidence="2">C2H2-type domain-containing protein</fullName>
    </recommendedName>
</protein>
<evidence type="ECO:0000259" key="2">
    <source>
        <dbReference type="PROSITE" id="PS50157"/>
    </source>
</evidence>
<dbReference type="PROSITE" id="PS00028">
    <property type="entry name" value="ZINC_FINGER_C2H2_1"/>
    <property type="match status" value="1"/>
</dbReference>
<dbReference type="AlphaFoldDB" id="G4TJY7"/>
<organism evidence="3 4">
    <name type="scientific">Serendipita indica (strain DSM 11827)</name>
    <name type="common">Root endophyte fungus</name>
    <name type="synonym">Piriformospora indica</name>
    <dbReference type="NCBI Taxonomy" id="1109443"/>
    <lineage>
        <taxon>Eukaryota</taxon>
        <taxon>Fungi</taxon>
        <taxon>Dikarya</taxon>
        <taxon>Basidiomycota</taxon>
        <taxon>Agaricomycotina</taxon>
        <taxon>Agaricomycetes</taxon>
        <taxon>Sebacinales</taxon>
        <taxon>Serendipitaceae</taxon>
        <taxon>Serendipita</taxon>
    </lineage>
</organism>
<proteinExistence type="predicted"/>
<gene>
    <name evidence="3" type="ORF">PIIN_05566</name>
</gene>
<reference evidence="3 4" key="1">
    <citation type="journal article" date="2011" name="PLoS Pathog.">
        <title>Endophytic Life Strategies Decoded by Genome and Transcriptome Analyses of the Mutualistic Root Symbiont Piriformospora indica.</title>
        <authorList>
            <person name="Zuccaro A."/>
            <person name="Lahrmann U."/>
            <person name="Guldener U."/>
            <person name="Langen G."/>
            <person name="Pfiffi S."/>
            <person name="Biedenkopf D."/>
            <person name="Wong P."/>
            <person name="Samans B."/>
            <person name="Grimm C."/>
            <person name="Basiewicz M."/>
            <person name="Murat C."/>
            <person name="Martin F."/>
            <person name="Kogel K.H."/>
        </authorList>
    </citation>
    <scope>NUCLEOTIDE SEQUENCE [LARGE SCALE GENOMIC DNA]</scope>
    <source>
        <strain evidence="3 4">DSM 11827</strain>
    </source>
</reference>
<keyword evidence="1" id="KW-0862">Zinc</keyword>
<keyword evidence="1" id="KW-0863">Zinc-finger</keyword>
<dbReference type="HOGENOM" id="CLU_742103_0_0_1"/>